<evidence type="ECO:0000313" key="1">
    <source>
        <dbReference type="EMBL" id="KIK71955.1"/>
    </source>
</evidence>
<organism evidence="1 2">
    <name type="scientific">Paxillus rubicundulus Ve08.2h10</name>
    <dbReference type="NCBI Taxonomy" id="930991"/>
    <lineage>
        <taxon>Eukaryota</taxon>
        <taxon>Fungi</taxon>
        <taxon>Dikarya</taxon>
        <taxon>Basidiomycota</taxon>
        <taxon>Agaricomycotina</taxon>
        <taxon>Agaricomycetes</taxon>
        <taxon>Agaricomycetidae</taxon>
        <taxon>Boletales</taxon>
        <taxon>Paxilineae</taxon>
        <taxon>Paxillaceae</taxon>
        <taxon>Paxillus</taxon>
    </lineage>
</organism>
<evidence type="ECO:0000313" key="2">
    <source>
        <dbReference type="Proteomes" id="UP000054538"/>
    </source>
</evidence>
<proteinExistence type="predicted"/>
<dbReference type="Proteomes" id="UP000054538">
    <property type="component" value="Unassembled WGS sequence"/>
</dbReference>
<accession>A0A0D0D572</accession>
<dbReference type="AlphaFoldDB" id="A0A0D0D572"/>
<gene>
    <name evidence="1" type="ORF">PAXRUDRAFT_836557</name>
</gene>
<dbReference type="HOGENOM" id="CLU_2942477_0_0_1"/>
<name>A0A0D0D572_9AGAM</name>
<dbReference type="EMBL" id="KN831418">
    <property type="protein sequence ID" value="KIK71955.1"/>
    <property type="molecule type" value="Genomic_DNA"/>
</dbReference>
<protein>
    <submittedName>
        <fullName evidence="1">Uncharacterized protein</fullName>
    </submittedName>
</protein>
<sequence length="60" mass="6943">MLLGHPIKCQESSERYVCECARQWATSSTHMACVVLCKVLVRCWAGTLRIPDELLFIWIF</sequence>
<reference evidence="2" key="2">
    <citation type="submission" date="2015-01" db="EMBL/GenBank/DDBJ databases">
        <title>Evolutionary Origins and Diversification of the Mycorrhizal Mutualists.</title>
        <authorList>
            <consortium name="DOE Joint Genome Institute"/>
            <consortium name="Mycorrhizal Genomics Consortium"/>
            <person name="Kohler A."/>
            <person name="Kuo A."/>
            <person name="Nagy L.G."/>
            <person name="Floudas D."/>
            <person name="Copeland A."/>
            <person name="Barry K.W."/>
            <person name="Cichocki N."/>
            <person name="Veneault-Fourrey C."/>
            <person name="LaButti K."/>
            <person name="Lindquist E.A."/>
            <person name="Lipzen A."/>
            <person name="Lundell T."/>
            <person name="Morin E."/>
            <person name="Murat C."/>
            <person name="Riley R."/>
            <person name="Ohm R."/>
            <person name="Sun H."/>
            <person name="Tunlid A."/>
            <person name="Henrissat B."/>
            <person name="Grigoriev I.V."/>
            <person name="Hibbett D.S."/>
            <person name="Martin F."/>
        </authorList>
    </citation>
    <scope>NUCLEOTIDE SEQUENCE [LARGE SCALE GENOMIC DNA]</scope>
    <source>
        <strain evidence="2">Ve08.2h10</strain>
    </source>
</reference>
<dbReference type="InParanoid" id="A0A0D0D572"/>
<reference evidence="1 2" key="1">
    <citation type="submission" date="2014-04" db="EMBL/GenBank/DDBJ databases">
        <authorList>
            <consortium name="DOE Joint Genome Institute"/>
            <person name="Kuo A."/>
            <person name="Kohler A."/>
            <person name="Jargeat P."/>
            <person name="Nagy L.G."/>
            <person name="Floudas D."/>
            <person name="Copeland A."/>
            <person name="Barry K.W."/>
            <person name="Cichocki N."/>
            <person name="Veneault-Fourrey C."/>
            <person name="LaButti K."/>
            <person name="Lindquist E.A."/>
            <person name="Lipzen A."/>
            <person name="Lundell T."/>
            <person name="Morin E."/>
            <person name="Murat C."/>
            <person name="Sun H."/>
            <person name="Tunlid A."/>
            <person name="Henrissat B."/>
            <person name="Grigoriev I.V."/>
            <person name="Hibbett D.S."/>
            <person name="Martin F."/>
            <person name="Nordberg H.P."/>
            <person name="Cantor M.N."/>
            <person name="Hua S.X."/>
        </authorList>
    </citation>
    <scope>NUCLEOTIDE SEQUENCE [LARGE SCALE GENOMIC DNA]</scope>
    <source>
        <strain evidence="1 2">Ve08.2h10</strain>
    </source>
</reference>
<keyword evidence="2" id="KW-1185">Reference proteome</keyword>